<keyword evidence="7 15" id="KW-0812">Transmembrane</keyword>
<evidence type="ECO:0000256" key="9">
    <source>
        <dbReference type="ARBA" id="ARBA00022982"/>
    </source>
</evidence>
<accession>A0A6H1PGH2</accession>
<evidence type="ECO:0000256" key="7">
    <source>
        <dbReference type="ARBA" id="ARBA00022692"/>
    </source>
</evidence>
<evidence type="ECO:0000256" key="12">
    <source>
        <dbReference type="ARBA" id="ARBA00023075"/>
    </source>
</evidence>
<keyword evidence="11 15" id="KW-0520">NAD</keyword>
<dbReference type="GO" id="GO:0008137">
    <property type="term" value="F:NADH dehydrogenase (ubiquinone) activity"/>
    <property type="evidence" value="ECO:0007669"/>
    <property type="project" value="UniProtKB-EC"/>
</dbReference>
<keyword evidence="6 15" id="KW-0679">Respiratory chain</keyword>
<name>A0A6H1PGH2_NULMI</name>
<keyword evidence="5 15" id="KW-0813">Transport</keyword>
<evidence type="ECO:0000256" key="3">
    <source>
        <dbReference type="ARBA" id="ARBA00012944"/>
    </source>
</evidence>
<keyword evidence="10 15" id="KW-1133">Transmembrane helix</keyword>
<evidence type="ECO:0000256" key="6">
    <source>
        <dbReference type="ARBA" id="ARBA00022660"/>
    </source>
</evidence>
<keyword evidence="8 15" id="KW-1278">Translocase</keyword>
<evidence type="ECO:0000313" key="16">
    <source>
        <dbReference type="EMBL" id="QIZ12555.1"/>
    </source>
</evidence>
<dbReference type="PANTHER" id="PTHR11434">
    <property type="entry name" value="NADH-UBIQUINONE OXIDOREDUCTASE SUBUNIT ND4L"/>
    <property type="match status" value="1"/>
</dbReference>
<feature type="transmembrane region" description="Helical" evidence="15">
    <location>
        <begin position="60"/>
        <end position="84"/>
    </location>
</feature>
<dbReference type="Gene3D" id="1.10.287.3510">
    <property type="match status" value="1"/>
</dbReference>
<evidence type="ECO:0000256" key="15">
    <source>
        <dbReference type="RuleBase" id="RU004419"/>
    </source>
</evidence>
<dbReference type="GO" id="GO:0030964">
    <property type="term" value="C:NADH dehydrogenase complex"/>
    <property type="evidence" value="ECO:0007669"/>
    <property type="project" value="TreeGrafter"/>
</dbReference>
<geneLocation type="mitochondrion" evidence="16"/>
<reference evidence="16" key="1">
    <citation type="journal article" date="2020" name="BMC Evol. Biol.">
        <title>A mitogenomic phylogeny of chitons (Mollusca: Polyplacophora).</title>
        <authorList>
            <person name="Irisarri I."/>
            <person name="Uribe J.E."/>
            <person name="Eernisse D.J."/>
            <person name="Zardoya R."/>
        </authorList>
    </citation>
    <scope>NUCLEOTIDE SEQUENCE</scope>
</reference>
<keyword evidence="13 15" id="KW-0496">Mitochondrion</keyword>
<dbReference type="Pfam" id="PF00420">
    <property type="entry name" value="Oxidored_q2"/>
    <property type="match status" value="1"/>
</dbReference>
<dbReference type="GO" id="GO:0016651">
    <property type="term" value="F:oxidoreductase activity, acting on NAD(P)H"/>
    <property type="evidence" value="ECO:0007669"/>
    <property type="project" value="InterPro"/>
</dbReference>
<sequence length="100" mass="10890">MMNFYNPPFILSILTATMAFLTLCAQRKHLLNTLLTLEIIMVAAFLLLLSITSATSNEGLMIFILLTLAASEASVGLAMLVILIRAHGNDYVTSLSINKC</sequence>
<dbReference type="EMBL" id="MN864053">
    <property type="protein sequence ID" value="QIZ12555.1"/>
    <property type="molecule type" value="Genomic_DNA"/>
</dbReference>
<keyword evidence="9 15" id="KW-0249">Electron transport</keyword>
<evidence type="ECO:0000256" key="2">
    <source>
        <dbReference type="ARBA" id="ARBA00010519"/>
    </source>
</evidence>
<gene>
    <name evidence="16" type="primary">ND4L</name>
</gene>
<comment type="subcellular location">
    <subcellularLocation>
        <location evidence="15">Mitochondrion inner membrane</location>
        <topology evidence="15">Multi-pass membrane protein</topology>
    </subcellularLocation>
    <subcellularLocation>
        <location evidence="1">Mitochondrion membrane</location>
        <topology evidence="1">Multi-pass membrane protein</topology>
    </subcellularLocation>
</comment>
<keyword evidence="15" id="KW-0999">Mitochondrion inner membrane</keyword>
<dbReference type="GO" id="GO:0005743">
    <property type="term" value="C:mitochondrial inner membrane"/>
    <property type="evidence" value="ECO:0007669"/>
    <property type="project" value="UniProtKB-SubCell"/>
</dbReference>
<feature type="transmembrane region" description="Helical" evidence="15">
    <location>
        <begin position="34"/>
        <end position="53"/>
    </location>
</feature>
<evidence type="ECO:0000256" key="13">
    <source>
        <dbReference type="ARBA" id="ARBA00023128"/>
    </source>
</evidence>
<protein>
    <recommendedName>
        <fullName evidence="4 15">NADH-ubiquinone oxidoreductase chain 4L</fullName>
        <ecNumber evidence="3 15">7.1.1.2</ecNumber>
    </recommendedName>
</protein>
<keyword evidence="12 15" id="KW-0830">Ubiquinone</keyword>
<dbReference type="EC" id="7.1.1.2" evidence="3 15"/>
<organism evidence="16">
    <name type="scientific">Nuttallochiton mirandus</name>
    <name type="common">Chiton</name>
    <dbReference type="NCBI Taxonomy" id="256062"/>
    <lineage>
        <taxon>Eukaryota</taxon>
        <taxon>Metazoa</taxon>
        <taxon>Spiralia</taxon>
        <taxon>Lophotrochozoa</taxon>
        <taxon>Mollusca</taxon>
        <taxon>Polyplacophora</taxon>
        <taxon>Neoloricata</taxon>
        <taxon>Chitonida</taxon>
        <taxon>Acanthochitonina</taxon>
        <taxon>Mopaliidae</taxon>
        <taxon>Nuttallochiton</taxon>
    </lineage>
</organism>
<dbReference type="InterPro" id="IPR039428">
    <property type="entry name" value="NUOK/Mnh_C1-like"/>
</dbReference>
<proteinExistence type="inferred from homology"/>
<comment type="similarity">
    <text evidence="2 15">Belongs to the complex I subunit 4L family.</text>
</comment>
<evidence type="ECO:0000256" key="11">
    <source>
        <dbReference type="ARBA" id="ARBA00023027"/>
    </source>
</evidence>
<dbReference type="AlphaFoldDB" id="A0A6H1PGH2"/>
<keyword evidence="14 15" id="KW-0472">Membrane</keyword>
<evidence type="ECO:0000256" key="5">
    <source>
        <dbReference type="ARBA" id="ARBA00022448"/>
    </source>
</evidence>
<dbReference type="PANTHER" id="PTHR11434:SF0">
    <property type="entry name" value="NADH-UBIQUINONE OXIDOREDUCTASE CHAIN 4L"/>
    <property type="match status" value="1"/>
</dbReference>
<dbReference type="GO" id="GO:0042773">
    <property type="term" value="P:ATP synthesis coupled electron transport"/>
    <property type="evidence" value="ECO:0007669"/>
    <property type="project" value="UniProtKB-UniRule"/>
</dbReference>
<evidence type="ECO:0000256" key="10">
    <source>
        <dbReference type="ARBA" id="ARBA00022989"/>
    </source>
</evidence>
<evidence type="ECO:0000256" key="4">
    <source>
        <dbReference type="ARBA" id="ARBA00016612"/>
    </source>
</evidence>
<dbReference type="InterPro" id="IPR001133">
    <property type="entry name" value="NADH_UbQ_OxRdtase_chain4L/K"/>
</dbReference>
<comment type="function">
    <text evidence="15">Core subunit of the mitochondrial membrane respiratory chain NADH dehydrogenase (Complex I) which catalyzes electron transfer from NADH through the respiratory chain, using ubiquinone as an electron acceptor.</text>
</comment>
<evidence type="ECO:0000256" key="1">
    <source>
        <dbReference type="ARBA" id="ARBA00004225"/>
    </source>
</evidence>
<evidence type="ECO:0000256" key="14">
    <source>
        <dbReference type="ARBA" id="ARBA00023136"/>
    </source>
</evidence>
<evidence type="ECO:0000256" key="8">
    <source>
        <dbReference type="ARBA" id="ARBA00022967"/>
    </source>
</evidence>
<comment type="catalytic activity">
    <reaction evidence="15">
        <text>a ubiquinone + NADH + 5 H(+)(in) = a ubiquinol + NAD(+) + 4 H(+)(out)</text>
        <dbReference type="Rhea" id="RHEA:29091"/>
        <dbReference type="Rhea" id="RHEA-COMP:9565"/>
        <dbReference type="Rhea" id="RHEA-COMP:9566"/>
        <dbReference type="ChEBI" id="CHEBI:15378"/>
        <dbReference type="ChEBI" id="CHEBI:16389"/>
        <dbReference type="ChEBI" id="CHEBI:17976"/>
        <dbReference type="ChEBI" id="CHEBI:57540"/>
        <dbReference type="ChEBI" id="CHEBI:57945"/>
        <dbReference type="EC" id="7.1.1.2"/>
    </reaction>
</comment>